<organism evidence="2">
    <name type="scientific">viral metagenome</name>
    <dbReference type="NCBI Taxonomy" id="1070528"/>
    <lineage>
        <taxon>unclassified sequences</taxon>
        <taxon>metagenomes</taxon>
        <taxon>organismal metagenomes</taxon>
    </lineage>
</organism>
<name>A0A6C0HSY7_9ZZZZ</name>
<feature type="compositionally biased region" description="Polar residues" evidence="1">
    <location>
        <begin position="36"/>
        <end position="48"/>
    </location>
</feature>
<feature type="region of interest" description="Disordered" evidence="1">
    <location>
        <begin position="1"/>
        <end position="52"/>
    </location>
</feature>
<protein>
    <submittedName>
        <fullName evidence="2">Uncharacterized protein</fullName>
    </submittedName>
</protein>
<evidence type="ECO:0000256" key="1">
    <source>
        <dbReference type="SAM" id="MobiDB-lite"/>
    </source>
</evidence>
<accession>A0A6C0HSY7</accession>
<proteinExistence type="predicted"/>
<sequence length="189" mass="21516">MSSNNIESQPSKKEKRTYKKKQSTEPAFVSVVPGQPVSTKTIPQSKPVKTQKKEIVTQPVVQPVTVEVKIAPPTLPEESTPLSNTFVEKKVEVSKKQEEYDDDEDYLSRLDTIVRSVVEKYIDRSMFGKQKYGTTLDRDDLNILDWINHTQEELMDATLYLEKLKKTLIEHSIRSTIYANSVANANANN</sequence>
<evidence type="ECO:0000313" key="2">
    <source>
        <dbReference type="EMBL" id="QHT83574.1"/>
    </source>
</evidence>
<dbReference type="EMBL" id="MN740010">
    <property type="protein sequence ID" value="QHT83574.1"/>
    <property type="molecule type" value="Genomic_DNA"/>
</dbReference>
<reference evidence="2" key="1">
    <citation type="journal article" date="2020" name="Nature">
        <title>Giant virus diversity and host interactions through global metagenomics.</title>
        <authorList>
            <person name="Schulz F."/>
            <person name="Roux S."/>
            <person name="Paez-Espino D."/>
            <person name="Jungbluth S."/>
            <person name="Walsh D.A."/>
            <person name="Denef V.J."/>
            <person name="McMahon K.D."/>
            <person name="Konstantinidis K.T."/>
            <person name="Eloe-Fadrosh E.A."/>
            <person name="Kyrpides N.C."/>
            <person name="Woyke T."/>
        </authorList>
    </citation>
    <scope>NUCLEOTIDE SEQUENCE</scope>
    <source>
        <strain evidence="2">GVMAG-M-3300023184-168</strain>
    </source>
</reference>
<dbReference type="AlphaFoldDB" id="A0A6C0HSY7"/>